<reference evidence="5 6" key="1">
    <citation type="submission" date="2024-01" db="EMBL/GenBank/DDBJ databases">
        <title>Comparative genomics of Cryptococcus and Kwoniella reveals pathogenesis evolution and contrasting modes of karyotype evolution via chromosome fusion or intercentromeric recombination.</title>
        <authorList>
            <person name="Coelho M.A."/>
            <person name="David-Palma M."/>
            <person name="Shea T."/>
            <person name="Bowers K."/>
            <person name="McGinley-Smith S."/>
            <person name="Mohammad A.W."/>
            <person name="Gnirke A."/>
            <person name="Yurkov A.M."/>
            <person name="Nowrousian M."/>
            <person name="Sun S."/>
            <person name="Cuomo C.A."/>
            <person name="Heitman J."/>
        </authorList>
    </citation>
    <scope>NUCLEOTIDE SEQUENCE [LARGE SCALE GENOMIC DNA]</scope>
    <source>
        <strain evidence="5 6">CBS 6074</strain>
    </source>
</reference>
<dbReference type="SMART" id="SM00324">
    <property type="entry name" value="RhoGAP"/>
    <property type="match status" value="1"/>
</dbReference>
<feature type="compositionally biased region" description="Polar residues" evidence="2">
    <location>
        <begin position="977"/>
        <end position="1008"/>
    </location>
</feature>
<dbReference type="RefSeq" id="XP_066079827.1">
    <property type="nucleotide sequence ID" value="XM_066223730.1"/>
</dbReference>
<evidence type="ECO:0000256" key="2">
    <source>
        <dbReference type="SAM" id="MobiDB-lite"/>
    </source>
</evidence>
<dbReference type="AlphaFoldDB" id="A0AAX4K8A1"/>
<feature type="domain" description="Rho-GAP" evidence="4">
    <location>
        <begin position="621"/>
        <end position="823"/>
    </location>
</feature>
<feature type="domain" description="DEP" evidence="3">
    <location>
        <begin position="353"/>
        <end position="430"/>
    </location>
</feature>
<dbReference type="GO" id="GO:0005096">
    <property type="term" value="F:GTPase activator activity"/>
    <property type="evidence" value="ECO:0007669"/>
    <property type="project" value="TreeGrafter"/>
</dbReference>
<dbReference type="PROSITE" id="PS50186">
    <property type="entry name" value="DEP"/>
    <property type="match status" value="1"/>
</dbReference>
<dbReference type="PANTHER" id="PTHR23065">
    <property type="entry name" value="PROLINE-SERINE-THREONINE PHOSPHATASE INTERACTING PROTEIN 1"/>
    <property type="match status" value="1"/>
</dbReference>
<organism evidence="5 6">
    <name type="scientific">Kwoniella dendrophila CBS 6074</name>
    <dbReference type="NCBI Taxonomy" id="1295534"/>
    <lineage>
        <taxon>Eukaryota</taxon>
        <taxon>Fungi</taxon>
        <taxon>Dikarya</taxon>
        <taxon>Basidiomycota</taxon>
        <taxon>Agaricomycotina</taxon>
        <taxon>Tremellomycetes</taxon>
        <taxon>Tremellales</taxon>
        <taxon>Cryptococcaceae</taxon>
        <taxon>Kwoniella</taxon>
    </lineage>
</organism>
<dbReference type="Gene3D" id="1.20.1270.60">
    <property type="entry name" value="Arfaptin homology (AH) domain/BAR domain"/>
    <property type="match status" value="2"/>
</dbReference>
<accession>A0AAX4K8A1</accession>
<dbReference type="SUPFAM" id="SSF46785">
    <property type="entry name" value="Winged helix' DNA-binding domain"/>
    <property type="match status" value="1"/>
</dbReference>
<dbReference type="GO" id="GO:0005737">
    <property type="term" value="C:cytoplasm"/>
    <property type="evidence" value="ECO:0007669"/>
    <property type="project" value="TreeGrafter"/>
</dbReference>
<feature type="compositionally biased region" description="Low complexity" evidence="2">
    <location>
        <begin position="1048"/>
        <end position="1057"/>
    </location>
</feature>
<dbReference type="GO" id="GO:0007010">
    <property type="term" value="P:cytoskeleton organization"/>
    <property type="evidence" value="ECO:0007669"/>
    <property type="project" value="TreeGrafter"/>
</dbReference>
<feature type="region of interest" description="Disordered" evidence="2">
    <location>
        <begin position="209"/>
        <end position="308"/>
    </location>
</feature>
<dbReference type="GeneID" id="91098698"/>
<keyword evidence="1" id="KW-0175">Coiled coil</keyword>
<gene>
    <name evidence="5" type="ORF">L201_008030</name>
</gene>
<feature type="compositionally biased region" description="Low complexity" evidence="2">
    <location>
        <begin position="1083"/>
        <end position="1105"/>
    </location>
</feature>
<evidence type="ECO:0000256" key="1">
    <source>
        <dbReference type="SAM" id="Coils"/>
    </source>
</evidence>
<dbReference type="InterPro" id="IPR008936">
    <property type="entry name" value="Rho_GTPase_activation_prot"/>
</dbReference>
<dbReference type="InterPro" id="IPR036388">
    <property type="entry name" value="WH-like_DNA-bd_sf"/>
</dbReference>
<dbReference type="Gene3D" id="1.10.555.10">
    <property type="entry name" value="Rho GTPase activation protein"/>
    <property type="match status" value="1"/>
</dbReference>
<dbReference type="GO" id="GO:0005886">
    <property type="term" value="C:plasma membrane"/>
    <property type="evidence" value="ECO:0007669"/>
    <property type="project" value="TreeGrafter"/>
</dbReference>
<dbReference type="Pfam" id="PF00620">
    <property type="entry name" value="RhoGAP"/>
    <property type="match status" value="1"/>
</dbReference>
<feature type="region of interest" description="Disordered" evidence="2">
    <location>
        <begin position="872"/>
        <end position="1167"/>
    </location>
</feature>
<dbReference type="Proteomes" id="UP001355207">
    <property type="component" value="Chromosome 11"/>
</dbReference>
<feature type="coiled-coil region" evidence="1">
    <location>
        <begin position="492"/>
        <end position="562"/>
    </location>
</feature>
<feature type="compositionally biased region" description="Low complexity" evidence="2">
    <location>
        <begin position="294"/>
        <end position="307"/>
    </location>
</feature>
<proteinExistence type="predicted"/>
<dbReference type="PROSITE" id="PS50238">
    <property type="entry name" value="RHOGAP"/>
    <property type="match status" value="1"/>
</dbReference>
<feature type="compositionally biased region" description="Basic and acidic residues" evidence="2">
    <location>
        <begin position="261"/>
        <end position="276"/>
    </location>
</feature>
<dbReference type="SUPFAM" id="SSF48350">
    <property type="entry name" value="GTPase activation domain, GAP"/>
    <property type="match status" value="1"/>
</dbReference>
<dbReference type="GO" id="GO:0000935">
    <property type="term" value="C:division septum"/>
    <property type="evidence" value="ECO:0007669"/>
    <property type="project" value="TreeGrafter"/>
</dbReference>
<protein>
    <recommendedName>
        <fullName evidence="7">GTPase activating protein</fullName>
    </recommendedName>
</protein>
<evidence type="ECO:0000313" key="5">
    <source>
        <dbReference type="EMBL" id="WWC93065.1"/>
    </source>
</evidence>
<dbReference type="FunFam" id="1.10.555.10:FF:000131">
    <property type="entry name" value="Chromosome 16, whole genome shotgun sequence"/>
    <property type="match status" value="1"/>
</dbReference>
<feature type="region of interest" description="Disordered" evidence="2">
    <location>
        <begin position="154"/>
        <end position="197"/>
    </location>
</feature>
<feature type="compositionally biased region" description="Basic and acidic residues" evidence="2">
    <location>
        <begin position="904"/>
        <end position="923"/>
    </location>
</feature>
<evidence type="ECO:0000259" key="4">
    <source>
        <dbReference type="PROSITE" id="PS50238"/>
    </source>
</evidence>
<dbReference type="InterPro" id="IPR000198">
    <property type="entry name" value="RhoGAP_dom"/>
</dbReference>
<dbReference type="InterPro" id="IPR036390">
    <property type="entry name" value="WH_DNA-bd_sf"/>
</dbReference>
<dbReference type="InterPro" id="IPR000591">
    <property type="entry name" value="DEP_dom"/>
</dbReference>
<name>A0AAX4K8A1_9TREE</name>
<dbReference type="SUPFAM" id="SSF103657">
    <property type="entry name" value="BAR/IMD domain-like"/>
    <property type="match status" value="1"/>
</dbReference>
<feature type="compositionally biased region" description="Basic and acidic residues" evidence="2">
    <location>
        <begin position="953"/>
        <end position="962"/>
    </location>
</feature>
<keyword evidence="6" id="KW-1185">Reference proteome</keyword>
<feature type="compositionally biased region" description="Polar residues" evidence="2">
    <location>
        <begin position="1067"/>
        <end position="1076"/>
    </location>
</feature>
<feature type="compositionally biased region" description="Polar residues" evidence="2">
    <location>
        <begin position="212"/>
        <end position="224"/>
    </location>
</feature>
<evidence type="ECO:0000313" key="6">
    <source>
        <dbReference type="Proteomes" id="UP001355207"/>
    </source>
</evidence>
<feature type="compositionally biased region" description="Pro residues" evidence="2">
    <location>
        <begin position="926"/>
        <end position="943"/>
    </location>
</feature>
<evidence type="ECO:0008006" key="7">
    <source>
        <dbReference type="Google" id="ProtNLM"/>
    </source>
</evidence>
<dbReference type="GO" id="GO:0007264">
    <property type="term" value="P:small GTPase-mediated signal transduction"/>
    <property type="evidence" value="ECO:0007669"/>
    <property type="project" value="TreeGrafter"/>
</dbReference>
<dbReference type="EMBL" id="CP144108">
    <property type="protein sequence ID" value="WWC93065.1"/>
    <property type="molecule type" value="Genomic_DNA"/>
</dbReference>
<sequence length="1167" mass="127170">MAPVTLPPSFYNSFWSPDYRSGLEVLFKSLEQGCLENDDVVAFIDSQIKCHYELSQSLLNPPLSSISSSATTTSLQHTLLNLKGISSARGESHLNLSKELEQRILIGFKNWKERHEIRIKESKSDILGKGGVVNNWEKEKSKLNNLHQTYVNRSRAADDSEDDAKFAPASARSPPADNYTTSPRPHHKASPSNLRRAGTVADRISEKLRAASVQSSPATLTSSPSKHKPVLSIDGKDLPPPPSPLLPTISSPDGITSPTSPREERFVPPTDPDGKPFIHTSGNGGGSGPPLPSKTPFSPTTPSSSNSRVEPILLSGLSLTPQALKDLLQKFDTYLLTNLAPYSDAPFSQSNRSNAALASRQRNTILGTYEKTFSGEELVEWLKENIEGFGNDWERCKEASSELYKLGYFTRIGVGRGFDSSEDTYYILKNEKSNQNSALNQANEALASMGLTSPLSPSTATNALPNLTMFKSYLPASLANNTSDEPTYVKLRKEANKSNDLYKEGIRNAEERRLEMEQSIEKGLRLWERWERERLVAVKTVLQQYEEALARLPDKLKELQKGTSLGVEAFNPEADIKALIEGNRTGPFRPHPHIYESLETDIPDVNFGIDLRRWSGEHGWKSLVSAPPRPKGAIPEALEALLRALTEMYQSVPDDERRRSWIYEVPLNETHMLRNAINNPQIPLDDLVNIVKKFNLPIAAGTVKLYLLELNPPVLGWEGWEDAKAVYPAIGADQERDMTSAVTSVLGRLPGSQLYVLDAVIKHFKDLIDTTKSAESNEVYVTKLALSVGRTILRPQQENDLTIGDRTPSLFLADLVNHYSALFPTLIEKKKKEADRVMPIRKRTALVDQRISRSSLSGEKDAQHYLELQHSLQHPQRAVSPTPAGKNDAPPHLGSALGFGPPLEEFKRVDQGRKSPVPEKEVKVVPPTPSPKPEPVAVPPPAPVDVGDDDEDRPPMFKEPASDSRPTTPTEGFRPPSSASYEPQNSNTRSSTPTESFIPPTSATNGRATTPPIAKEAATEDGVIGGGSGGLRRAQSGETSRLRGPRGARGPRPAGGRVPSHTGGAPSISSIVTSYADSDEFKPQSTQTETTTSSAPTSAISIGSGQSTGLAKSRDSSRPNSPAVGGGSTPTSAQAEGTGLKRASRGNFGHTTRGSVSAMAARFENKQ</sequence>
<evidence type="ECO:0000259" key="3">
    <source>
        <dbReference type="PROSITE" id="PS50186"/>
    </source>
</evidence>
<dbReference type="Gene3D" id="1.10.10.10">
    <property type="entry name" value="Winged helix-like DNA-binding domain superfamily/Winged helix DNA-binding domain"/>
    <property type="match status" value="1"/>
</dbReference>
<dbReference type="PANTHER" id="PTHR23065:SF17">
    <property type="entry name" value="RHO-GTPASE-ACTIVATING PROTEIN RGD2"/>
    <property type="match status" value="1"/>
</dbReference>
<dbReference type="InterPro" id="IPR027267">
    <property type="entry name" value="AH/BAR_dom_sf"/>
</dbReference>